<evidence type="ECO:0000313" key="3">
    <source>
        <dbReference type="Proteomes" id="UP001140949"/>
    </source>
</evidence>
<dbReference type="Proteomes" id="UP001140949">
    <property type="component" value="Unassembled WGS sequence"/>
</dbReference>
<feature type="compositionally biased region" description="Basic and acidic residues" evidence="1">
    <location>
        <begin position="10"/>
        <end position="19"/>
    </location>
</feature>
<sequence length="131" mass="15096">MAEEEENAGEEQRRGDDSSHLFQPNNSKSSKPTQAQLDKFKELNRRLLHIKEISKDKGKYKGNARKRATVCNEGHVTKDNKGICASQNLGDSTLHTTKEKDEAENTFASKKRRKLHWGLDTKERWERKANM</sequence>
<accession>A0AAX6IM27</accession>
<reference evidence="2" key="1">
    <citation type="journal article" date="2023" name="GigaByte">
        <title>Genome assembly of the bearded iris, Iris pallida Lam.</title>
        <authorList>
            <person name="Bruccoleri R.E."/>
            <person name="Oakeley E.J."/>
            <person name="Faust A.M.E."/>
            <person name="Altorfer M."/>
            <person name="Dessus-Babus S."/>
            <person name="Burckhardt D."/>
            <person name="Oertli M."/>
            <person name="Naumann U."/>
            <person name="Petersen F."/>
            <person name="Wong J."/>
        </authorList>
    </citation>
    <scope>NUCLEOTIDE SEQUENCE</scope>
    <source>
        <strain evidence="2">GSM-AAB239-AS_SAM_17_03QT</strain>
    </source>
</reference>
<evidence type="ECO:0000313" key="2">
    <source>
        <dbReference type="EMBL" id="KAJ6854118.1"/>
    </source>
</evidence>
<name>A0AAX6IM27_IRIPA</name>
<dbReference type="EMBL" id="JANAVB010000196">
    <property type="protein sequence ID" value="KAJ6854118.1"/>
    <property type="molecule type" value="Genomic_DNA"/>
</dbReference>
<dbReference type="PANTHER" id="PTHR14386">
    <property type="entry name" value="PROTEIN FAM204A"/>
    <property type="match status" value="1"/>
</dbReference>
<proteinExistence type="predicted"/>
<feature type="compositionally biased region" description="Polar residues" evidence="1">
    <location>
        <begin position="20"/>
        <end position="35"/>
    </location>
</feature>
<feature type="region of interest" description="Disordered" evidence="1">
    <location>
        <begin position="1"/>
        <end position="35"/>
    </location>
</feature>
<gene>
    <name evidence="2" type="ORF">M6B38_101470</name>
</gene>
<reference evidence="2" key="2">
    <citation type="submission" date="2023-04" db="EMBL/GenBank/DDBJ databases">
        <authorList>
            <person name="Bruccoleri R.E."/>
            <person name="Oakeley E.J."/>
            <person name="Faust A.-M."/>
            <person name="Dessus-Babus S."/>
            <person name="Altorfer M."/>
            <person name="Burckhardt D."/>
            <person name="Oertli M."/>
            <person name="Naumann U."/>
            <person name="Petersen F."/>
            <person name="Wong J."/>
        </authorList>
    </citation>
    <scope>NUCLEOTIDE SEQUENCE</scope>
    <source>
        <strain evidence="2">GSM-AAB239-AS_SAM_17_03QT</strain>
        <tissue evidence="2">Leaf</tissue>
    </source>
</reference>
<dbReference type="PANTHER" id="PTHR14386:SF2">
    <property type="entry name" value="PROTEIN FAM204A"/>
    <property type="match status" value="1"/>
</dbReference>
<evidence type="ECO:0000256" key="1">
    <source>
        <dbReference type="SAM" id="MobiDB-lite"/>
    </source>
</evidence>
<organism evidence="2 3">
    <name type="scientific">Iris pallida</name>
    <name type="common">Sweet iris</name>
    <dbReference type="NCBI Taxonomy" id="29817"/>
    <lineage>
        <taxon>Eukaryota</taxon>
        <taxon>Viridiplantae</taxon>
        <taxon>Streptophyta</taxon>
        <taxon>Embryophyta</taxon>
        <taxon>Tracheophyta</taxon>
        <taxon>Spermatophyta</taxon>
        <taxon>Magnoliopsida</taxon>
        <taxon>Liliopsida</taxon>
        <taxon>Asparagales</taxon>
        <taxon>Iridaceae</taxon>
        <taxon>Iridoideae</taxon>
        <taxon>Irideae</taxon>
        <taxon>Iris</taxon>
    </lineage>
</organism>
<keyword evidence="3" id="KW-1185">Reference proteome</keyword>
<protein>
    <submittedName>
        <fullName evidence="2">Uncharacterized protein</fullName>
    </submittedName>
</protein>
<dbReference type="AlphaFoldDB" id="A0AAX6IM27"/>
<dbReference type="InterPro" id="IPR037690">
    <property type="entry name" value="FAM204A"/>
</dbReference>
<comment type="caution">
    <text evidence="2">The sequence shown here is derived from an EMBL/GenBank/DDBJ whole genome shotgun (WGS) entry which is preliminary data.</text>
</comment>